<proteinExistence type="predicted"/>
<dbReference type="SUPFAM" id="SSF56784">
    <property type="entry name" value="HAD-like"/>
    <property type="match status" value="1"/>
</dbReference>
<gene>
    <name evidence="4" type="ORF">BKD30_01885</name>
</gene>
<dbReference type="InterPro" id="IPR006439">
    <property type="entry name" value="HAD-SF_hydro_IA"/>
</dbReference>
<protein>
    <recommendedName>
        <fullName evidence="6">Haloacid dehalogenase</fullName>
    </recommendedName>
</protein>
<dbReference type="GO" id="GO:0044281">
    <property type="term" value="P:small molecule metabolic process"/>
    <property type="evidence" value="ECO:0007669"/>
    <property type="project" value="UniProtKB-ARBA"/>
</dbReference>
<dbReference type="NCBIfam" id="TIGR01549">
    <property type="entry name" value="HAD-SF-IA-v1"/>
    <property type="match status" value="1"/>
</dbReference>
<dbReference type="OrthoDB" id="9810501at2"/>
<evidence type="ECO:0000256" key="2">
    <source>
        <dbReference type="ARBA" id="ARBA00022801"/>
    </source>
</evidence>
<dbReference type="Proteomes" id="UP000187085">
    <property type="component" value="Unassembled WGS sequence"/>
</dbReference>
<dbReference type="InterPro" id="IPR023214">
    <property type="entry name" value="HAD_sf"/>
</dbReference>
<dbReference type="InterPro" id="IPR051400">
    <property type="entry name" value="HAD-like_hydrolase"/>
</dbReference>
<evidence type="ECO:0000313" key="4">
    <source>
        <dbReference type="EMBL" id="OMH28339.1"/>
    </source>
</evidence>
<dbReference type="Pfam" id="PF00702">
    <property type="entry name" value="Hydrolase"/>
    <property type="match status" value="1"/>
</dbReference>
<name>A0A1R1LLH7_9MICC</name>
<accession>A0A1R1LLH7</accession>
<dbReference type="SFLD" id="SFLDS00003">
    <property type="entry name" value="Haloacid_Dehalogenase"/>
    <property type="match status" value="1"/>
</dbReference>
<keyword evidence="3" id="KW-0460">Magnesium</keyword>
<dbReference type="InterPro" id="IPR036412">
    <property type="entry name" value="HAD-like_sf"/>
</dbReference>
<evidence type="ECO:0000256" key="3">
    <source>
        <dbReference type="ARBA" id="ARBA00022842"/>
    </source>
</evidence>
<sequence>MRTAAPRDTGTGGTGPYPVEGVLLDIDDTTVDLHRAMDATLRSVARQTGLDVPAELEVEYALDFSRDPDGFYDRYLAGELDFATQRQYRVRAAHERLGLEPIADLDGWDALYTAILPTHFTAFDDVVPLLDALDAAGIPYGALSNNVADYQRAKLDRAGLTRIGVLVGTDTLGVAKPDPAIFVEGARQLGAAPERTLYVGDNPAVDAVGATDAGLVGVWLDRGRTGGNGAVGQGTGSGPGGGAGFAGAVVGSLTDVMDLIVR</sequence>
<dbReference type="EMBL" id="MRDE01000009">
    <property type="protein sequence ID" value="OMH28339.1"/>
    <property type="molecule type" value="Genomic_DNA"/>
</dbReference>
<reference evidence="4 5" key="1">
    <citation type="submission" date="2016-12" db="EMBL/GenBank/DDBJ databases">
        <title>Draft genome of Tersicoccus phoenicis 1P05MA.</title>
        <authorList>
            <person name="Nakajima Y."/>
            <person name="Yoshizawa S."/>
            <person name="Nakamura K."/>
            <person name="Ogura Y."/>
            <person name="Hayashi T."/>
            <person name="Kogure K."/>
        </authorList>
    </citation>
    <scope>NUCLEOTIDE SEQUENCE [LARGE SCALE GENOMIC DNA]</scope>
    <source>
        <strain evidence="4 5">1p05MA</strain>
    </source>
</reference>
<dbReference type="AlphaFoldDB" id="A0A1R1LLH7"/>
<evidence type="ECO:0000313" key="5">
    <source>
        <dbReference type="Proteomes" id="UP000187085"/>
    </source>
</evidence>
<dbReference type="PANTHER" id="PTHR46470:SF4">
    <property type="entry name" value="5-AMINO-6-(5-PHOSPHO-D-RIBITYLAMINO)URACIL PHOSPHATASE YIGB"/>
    <property type="match status" value="1"/>
</dbReference>
<keyword evidence="5" id="KW-1185">Reference proteome</keyword>
<organism evidence="4 5">
    <name type="scientific">Tersicoccus phoenicis</name>
    <dbReference type="NCBI Taxonomy" id="554083"/>
    <lineage>
        <taxon>Bacteria</taxon>
        <taxon>Bacillati</taxon>
        <taxon>Actinomycetota</taxon>
        <taxon>Actinomycetes</taxon>
        <taxon>Micrococcales</taxon>
        <taxon>Micrococcaceae</taxon>
        <taxon>Tersicoccus</taxon>
    </lineage>
</organism>
<evidence type="ECO:0008006" key="6">
    <source>
        <dbReference type="Google" id="ProtNLM"/>
    </source>
</evidence>
<dbReference type="RefSeq" id="WP_076701353.1">
    <property type="nucleotide sequence ID" value="NZ_MRDE01000009.1"/>
</dbReference>
<comment type="caution">
    <text evidence="4">The sequence shown here is derived from an EMBL/GenBank/DDBJ whole genome shotgun (WGS) entry which is preliminary data.</text>
</comment>
<dbReference type="PANTHER" id="PTHR46470">
    <property type="entry name" value="N-ACYLNEURAMINATE-9-PHOSPHATASE"/>
    <property type="match status" value="1"/>
</dbReference>
<dbReference type="STRING" id="554083.BKD30_01885"/>
<evidence type="ECO:0000256" key="1">
    <source>
        <dbReference type="ARBA" id="ARBA00001946"/>
    </source>
</evidence>
<comment type="cofactor">
    <cofactor evidence="1">
        <name>Mg(2+)</name>
        <dbReference type="ChEBI" id="CHEBI:18420"/>
    </cofactor>
</comment>
<dbReference type="SFLD" id="SFLDG01129">
    <property type="entry name" value="C1.5:_HAD__Beta-PGM__Phosphata"/>
    <property type="match status" value="1"/>
</dbReference>
<dbReference type="Gene3D" id="1.20.120.1600">
    <property type="match status" value="1"/>
</dbReference>
<keyword evidence="2" id="KW-0378">Hydrolase</keyword>
<dbReference type="Gene3D" id="3.40.50.1000">
    <property type="entry name" value="HAD superfamily/HAD-like"/>
    <property type="match status" value="1"/>
</dbReference>
<dbReference type="GO" id="GO:0016787">
    <property type="term" value="F:hydrolase activity"/>
    <property type="evidence" value="ECO:0007669"/>
    <property type="project" value="UniProtKB-KW"/>
</dbReference>